<dbReference type="PRINTS" id="PR00111">
    <property type="entry name" value="ABHYDROLASE"/>
</dbReference>
<dbReference type="Gene3D" id="3.40.50.1820">
    <property type="entry name" value="alpha/beta hydrolase"/>
    <property type="match status" value="1"/>
</dbReference>
<dbReference type="GO" id="GO:0004301">
    <property type="term" value="F:epoxide hydrolase activity"/>
    <property type="evidence" value="ECO:0007669"/>
    <property type="project" value="TreeGrafter"/>
</dbReference>
<dbReference type="Pfam" id="PF00561">
    <property type="entry name" value="Abhydrolase_1"/>
    <property type="match status" value="1"/>
</dbReference>
<dbReference type="InterPro" id="IPR051340">
    <property type="entry name" value="Haloalkane_dehalogenase"/>
</dbReference>
<sequence>MTIHYRTVEVEGYEIFYREGGPADAPVLLLLHGFPTSSHMFRDLLPRLAERYRVIAPDHLGFGYSAMPGADEYEYSFANLAALTTAFTERLGLTEFALYVQDYGAPIGWRMALAHPERVRAIVTQNGNAYEDGIVEEMWAPVIAYDAAPSPETAAAALEMQSEQLVKWQYLHGVPDPTLVSPDSWQHDLSLLARPGADRVQLDLVRTYVTNFALYPQFQEYFRTSQVPVLAAWGGNDEIFPPAGAKAFQRDLPDAEVHLLPTGHFALETHAAEIAGLIDDFLTRVLARR</sequence>
<dbReference type="EMBL" id="VIVK01000001">
    <property type="protein sequence ID" value="TWD79573.1"/>
    <property type="molecule type" value="Genomic_DNA"/>
</dbReference>
<dbReference type="PRINTS" id="PR00412">
    <property type="entry name" value="EPOXHYDRLASE"/>
</dbReference>
<gene>
    <name evidence="2" type="ORF">FB561_0635</name>
</gene>
<proteinExistence type="predicted"/>
<name>A0A561BL57_9ACTN</name>
<dbReference type="InterPro" id="IPR000073">
    <property type="entry name" value="AB_hydrolase_1"/>
</dbReference>
<comment type="caution">
    <text evidence="2">The sequence shown here is derived from an EMBL/GenBank/DDBJ whole genome shotgun (WGS) entry which is preliminary data.</text>
</comment>
<reference evidence="2 3" key="1">
    <citation type="submission" date="2019-06" db="EMBL/GenBank/DDBJ databases">
        <title>Sequencing the genomes of 1000 actinobacteria strains.</title>
        <authorList>
            <person name="Klenk H.-P."/>
        </authorList>
    </citation>
    <scope>NUCLEOTIDE SEQUENCE [LARGE SCALE GENOMIC DNA]</scope>
    <source>
        <strain evidence="2 3">DSM 24683</strain>
    </source>
</reference>
<dbReference type="PANTHER" id="PTHR42977:SF1">
    <property type="entry name" value="BLR6576 PROTEIN"/>
    <property type="match status" value="1"/>
</dbReference>
<evidence type="ECO:0000259" key="1">
    <source>
        <dbReference type="Pfam" id="PF00561"/>
    </source>
</evidence>
<evidence type="ECO:0000313" key="3">
    <source>
        <dbReference type="Proteomes" id="UP000318380"/>
    </source>
</evidence>
<organism evidence="2 3">
    <name type="scientific">Kribbella amoyensis</name>
    <dbReference type="NCBI Taxonomy" id="996641"/>
    <lineage>
        <taxon>Bacteria</taxon>
        <taxon>Bacillati</taxon>
        <taxon>Actinomycetota</taxon>
        <taxon>Actinomycetes</taxon>
        <taxon>Propionibacteriales</taxon>
        <taxon>Kribbellaceae</taxon>
        <taxon>Kribbella</taxon>
    </lineage>
</organism>
<accession>A0A561BL57</accession>
<dbReference type="OrthoDB" id="812569at2"/>
<dbReference type="Proteomes" id="UP000318380">
    <property type="component" value="Unassembled WGS sequence"/>
</dbReference>
<feature type="domain" description="AB hydrolase-1" evidence="1">
    <location>
        <begin position="26"/>
        <end position="270"/>
    </location>
</feature>
<dbReference type="RefSeq" id="WP_145802817.1">
    <property type="nucleotide sequence ID" value="NZ_VIVK01000001.1"/>
</dbReference>
<dbReference type="InterPro" id="IPR029058">
    <property type="entry name" value="AB_hydrolase_fold"/>
</dbReference>
<dbReference type="AlphaFoldDB" id="A0A561BL57"/>
<dbReference type="PANTHER" id="PTHR42977">
    <property type="entry name" value="HYDROLASE-RELATED"/>
    <property type="match status" value="1"/>
</dbReference>
<dbReference type="SUPFAM" id="SSF53474">
    <property type="entry name" value="alpha/beta-Hydrolases"/>
    <property type="match status" value="1"/>
</dbReference>
<evidence type="ECO:0000313" key="2">
    <source>
        <dbReference type="EMBL" id="TWD79573.1"/>
    </source>
</evidence>
<dbReference type="InterPro" id="IPR000639">
    <property type="entry name" value="Epox_hydrolase-like"/>
</dbReference>
<protein>
    <submittedName>
        <fullName evidence="2">Pimeloyl-ACP methyl ester carboxylesterase</fullName>
    </submittedName>
</protein>
<keyword evidence="3" id="KW-1185">Reference proteome</keyword>